<organism evidence="1 2">
    <name type="scientific">Massilia litorea</name>
    <dbReference type="NCBI Taxonomy" id="2769491"/>
    <lineage>
        <taxon>Bacteria</taxon>
        <taxon>Pseudomonadati</taxon>
        <taxon>Pseudomonadota</taxon>
        <taxon>Betaproteobacteria</taxon>
        <taxon>Burkholderiales</taxon>
        <taxon>Oxalobacteraceae</taxon>
        <taxon>Telluria group</taxon>
        <taxon>Massilia</taxon>
    </lineage>
</organism>
<evidence type="ECO:0000313" key="1">
    <source>
        <dbReference type="EMBL" id="QOL49207.1"/>
    </source>
</evidence>
<dbReference type="Proteomes" id="UP000593875">
    <property type="component" value="Chromosome"/>
</dbReference>
<name>A0A7L9U2Q3_9BURK</name>
<keyword evidence="2" id="KW-1185">Reference proteome</keyword>
<protein>
    <submittedName>
        <fullName evidence="1">Uncharacterized protein</fullName>
    </submittedName>
</protein>
<reference evidence="1 2" key="1">
    <citation type="submission" date="2020-10" db="EMBL/GenBank/DDBJ databases">
        <title>Genome sequencing of Massilia sp. LPB0304.</title>
        <authorList>
            <person name="Kim J."/>
        </authorList>
    </citation>
    <scope>NUCLEOTIDE SEQUENCE [LARGE SCALE GENOMIC DNA]</scope>
    <source>
        <strain evidence="1 2">LPB0304</strain>
    </source>
</reference>
<dbReference type="RefSeq" id="WP_193686249.1">
    <property type="nucleotide sequence ID" value="NZ_CP062941.1"/>
</dbReference>
<sequence>MSSTRVMDGAWRAARPMAASALDFCDAGAGSGDPGVRQAFGRIDNERHLQT</sequence>
<gene>
    <name evidence="1" type="ORF">LPB04_20185</name>
</gene>
<dbReference type="AlphaFoldDB" id="A0A7L9U2Q3"/>
<accession>A0A7L9U2Q3</accession>
<proteinExistence type="predicted"/>
<dbReference type="EMBL" id="CP062941">
    <property type="protein sequence ID" value="QOL49207.1"/>
    <property type="molecule type" value="Genomic_DNA"/>
</dbReference>
<dbReference type="KEGG" id="mlir:LPB04_20185"/>
<evidence type="ECO:0000313" key="2">
    <source>
        <dbReference type="Proteomes" id="UP000593875"/>
    </source>
</evidence>